<evidence type="ECO:0000313" key="9">
    <source>
        <dbReference type="Proteomes" id="UP000326565"/>
    </source>
</evidence>
<evidence type="ECO:0000313" key="8">
    <source>
        <dbReference type="EMBL" id="KAB8078760.1"/>
    </source>
</evidence>
<dbReference type="CDD" id="cd12148">
    <property type="entry name" value="fungal_TF_MHR"/>
    <property type="match status" value="1"/>
</dbReference>
<dbReference type="SMART" id="SM00066">
    <property type="entry name" value="GAL4"/>
    <property type="match status" value="1"/>
</dbReference>
<keyword evidence="9" id="KW-1185">Reference proteome</keyword>
<dbReference type="OrthoDB" id="424974at2759"/>
<evidence type="ECO:0000256" key="2">
    <source>
        <dbReference type="ARBA" id="ARBA00023015"/>
    </source>
</evidence>
<protein>
    <submittedName>
        <fullName evidence="8">Fungal-specific transcription factor domain-containing protein</fullName>
    </submittedName>
</protein>
<dbReference type="SUPFAM" id="SSF57701">
    <property type="entry name" value="Zn2/Cys6 DNA-binding domain"/>
    <property type="match status" value="1"/>
</dbReference>
<gene>
    <name evidence="8" type="ORF">BDV29DRAFT_187670</name>
</gene>
<dbReference type="AlphaFoldDB" id="A0A5N5XI38"/>
<accession>A0A5N5XI38</accession>
<keyword evidence="4" id="KW-0804">Transcription</keyword>
<dbReference type="GO" id="GO:0006351">
    <property type="term" value="P:DNA-templated transcription"/>
    <property type="evidence" value="ECO:0007669"/>
    <property type="project" value="InterPro"/>
</dbReference>
<dbReference type="GO" id="GO:0000981">
    <property type="term" value="F:DNA-binding transcription factor activity, RNA polymerase II-specific"/>
    <property type="evidence" value="ECO:0007669"/>
    <property type="project" value="InterPro"/>
</dbReference>
<name>A0A5N5XI38_9EURO</name>
<proteinExistence type="predicted"/>
<reference evidence="8 9" key="1">
    <citation type="submission" date="2019-04" db="EMBL/GenBank/DDBJ databases">
        <title>Friends and foes A comparative genomics study of 23 Aspergillus species from section Flavi.</title>
        <authorList>
            <consortium name="DOE Joint Genome Institute"/>
            <person name="Kjaerbolling I."/>
            <person name="Vesth T."/>
            <person name="Frisvad J.C."/>
            <person name="Nybo J.L."/>
            <person name="Theobald S."/>
            <person name="Kildgaard S."/>
            <person name="Isbrandt T."/>
            <person name="Kuo A."/>
            <person name="Sato A."/>
            <person name="Lyhne E.K."/>
            <person name="Kogle M.E."/>
            <person name="Wiebenga A."/>
            <person name="Kun R.S."/>
            <person name="Lubbers R.J."/>
            <person name="Makela M.R."/>
            <person name="Barry K."/>
            <person name="Chovatia M."/>
            <person name="Clum A."/>
            <person name="Daum C."/>
            <person name="Haridas S."/>
            <person name="He G."/>
            <person name="LaButti K."/>
            <person name="Lipzen A."/>
            <person name="Mondo S."/>
            <person name="Riley R."/>
            <person name="Salamov A."/>
            <person name="Simmons B.A."/>
            <person name="Magnuson J.K."/>
            <person name="Henrissat B."/>
            <person name="Mortensen U.H."/>
            <person name="Larsen T.O."/>
            <person name="Devries R.P."/>
            <person name="Grigoriev I.V."/>
            <person name="Machida M."/>
            <person name="Baker S.E."/>
            <person name="Andersen M.R."/>
        </authorList>
    </citation>
    <scope>NUCLEOTIDE SEQUENCE [LARGE SCALE GENOMIC DNA]</scope>
    <source>
        <strain evidence="8 9">CBS 151.66</strain>
    </source>
</reference>
<keyword evidence="1" id="KW-0479">Metal-binding</keyword>
<dbReference type="GO" id="GO:0008270">
    <property type="term" value="F:zinc ion binding"/>
    <property type="evidence" value="ECO:0007669"/>
    <property type="project" value="InterPro"/>
</dbReference>
<dbReference type="InterPro" id="IPR051127">
    <property type="entry name" value="Fungal_SecMet_Regulators"/>
</dbReference>
<feature type="region of interest" description="Disordered" evidence="6">
    <location>
        <begin position="87"/>
        <end position="111"/>
    </location>
</feature>
<dbReference type="Pfam" id="PF00172">
    <property type="entry name" value="Zn_clus"/>
    <property type="match status" value="1"/>
</dbReference>
<dbReference type="CDD" id="cd00067">
    <property type="entry name" value="GAL4"/>
    <property type="match status" value="1"/>
</dbReference>
<evidence type="ECO:0000256" key="6">
    <source>
        <dbReference type="SAM" id="MobiDB-lite"/>
    </source>
</evidence>
<dbReference type="GO" id="GO:0000435">
    <property type="term" value="P:positive regulation of transcription from RNA polymerase II promoter by galactose"/>
    <property type="evidence" value="ECO:0007669"/>
    <property type="project" value="TreeGrafter"/>
</dbReference>
<keyword evidence="3" id="KW-0238">DNA-binding</keyword>
<evidence type="ECO:0000256" key="1">
    <source>
        <dbReference type="ARBA" id="ARBA00022723"/>
    </source>
</evidence>
<dbReference type="GO" id="GO:0005634">
    <property type="term" value="C:nucleus"/>
    <property type="evidence" value="ECO:0007669"/>
    <property type="project" value="TreeGrafter"/>
</dbReference>
<dbReference type="Proteomes" id="UP000326565">
    <property type="component" value="Unassembled WGS sequence"/>
</dbReference>
<dbReference type="PANTHER" id="PTHR47424">
    <property type="entry name" value="REGULATORY PROTEIN GAL4"/>
    <property type="match status" value="1"/>
</dbReference>
<dbReference type="SMART" id="SM00906">
    <property type="entry name" value="Fungal_trans"/>
    <property type="match status" value="1"/>
</dbReference>
<dbReference type="Gene3D" id="4.10.240.10">
    <property type="entry name" value="Zn(2)-C6 fungal-type DNA-binding domain"/>
    <property type="match status" value="1"/>
</dbReference>
<dbReference type="InterPro" id="IPR001138">
    <property type="entry name" value="Zn2Cys6_DnaBD"/>
</dbReference>
<dbReference type="InterPro" id="IPR007219">
    <property type="entry name" value="XnlR_reg_dom"/>
</dbReference>
<evidence type="ECO:0000256" key="5">
    <source>
        <dbReference type="ARBA" id="ARBA00023242"/>
    </source>
</evidence>
<dbReference type="InterPro" id="IPR036864">
    <property type="entry name" value="Zn2-C6_fun-type_DNA-bd_sf"/>
</dbReference>
<sequence>MQSRRSVIQKSNRTRRRKTSLSCESCRERKFRCDGLKPICGPCAQRSHVVDRCVYKRSSCRLASNDEYLQILYRHIRELEEACQKAGIPVPTFDPEDSSRDSDGEELPLPPQLNSLTALPDYANYPSFPPPIKPETFPSLLTNPQENLNVLGPTKPVGESEGILKKPHEFVSSPSTAYLIRLLTRGPLLQSFSYGPTRSHLDGFLLPPRDLADHLLDCYWDRVFCLYPFFDRPSFQDAYESLWLSYNHPAKRLSILNIGLGGRSDSGPRSAVFICALNMMFALGCHFADFPLPDRNAIAHTFFLRAKQHIGLDLLEVRSVGVVQTLLITSLYFQSMPDPQKSWDLIGVACRIAQGLGLHESQPDNNFKDPLELEIQRRTWHGCVTMDINSIVSMAYDRPCTAFHLTSIPLPGTVDLTLTDSKGPSLTTFYTASIELCRILGHIPSEGDNARCDRSSLSAVSITALQGGLDVIVKLEEKLSKFESSLPLCLNWCRPTNPATDQPLLFTLRRQRNVLHARFLYLHILLYRPAFTQVCSEILAQEDSDIDHYEPAHRTLYSSMSSKCALKCARAAIELVCLIYDTYQTSFTDTWWYNTSYTSTAGMVIIMSYTCLSTLPEFDKAAMGKAWRKCEQILQYMIPFQFSIRNMLLFLQAAHSRVLSYLQDEGDMGANDVGLNSSHVNGIPNPFSDDSGSQTLGETNWQGSAVAVDGQGFSFPADFKWFQEWLAEELP</sequence>
<organism evidence="8 9">
    <name type="scientific">Aspergillus leporis</name>
    <dbReference type="NCBI Taxonomy" id="41062"/>
    <lineage>
        <taxon>Eukaryota</taxon>
        <taxon>Fungi</taxon>
        <taxon>Dikarya</taxon>
        <taxon>Ascomycota</taxon>
        <taxon>Pezizomycotina</taxon>
        <taxon>Eurotiomycetes</taxon>
        <taxon>Eurotiomycetidae</taxon>
        <taxon>Eurotiales</taxon>
        <taxon>Aspergillaceae</taxon>
        <taxon>Aspergillus</taxon>
        <taxon>Aspergillus subgen. Circumdati</taxon>
    </lineage>
</organism>
<dbReference type="GO" id="GO:0000978">
    <property type="term" value="F:RNA polymerase II cis-regulatory region sequence-specific DNA binding"/>
    <property type="evidence" value="ECO:0007669"/>
    <property type="project" value="TreeGrafter"/>
</dbReference>
<dbReference type="PANTHER" id="PTHR47424:SF3">
    <property type="entry name" value="REGULATORY PROTEIN GAL4"/>
    <property type="match status" value="1"/>
</dbReference>
<evidence type="ECO:0000256" key="4">
    <source>
        <dbReference type="ARBA" id="ARBA00023163"/>
    </source>
</evidence>
<evidence type="ECO:0000256" key="3">
    <source>
        <dbReference type="ARBA" id="ARBA00023125"/>
    </source>
</evidence>
<evidence type="ECO:0000259" key="7">
    <source>
        <dbReference type="PROSITE" id="PS50048"/>
    </source>
</evidence>
<dbReference type="Pfam" id="PF04082">
    <property type="entry name" value="Fungal_trans"/>
    <property type="match status" value="1"/>
</dbReference>
<dbReference type="PROSITE" id="PS50048">
    <property type="entry name" value="ZN2_CY6_FUNGAL_2"/>
    <property type="match status" value="1"/>
</dbReference>
<keyword evidence="5" id="KW-0539">Nucleus</keyword>
<feature type="domain" description="Zn(2)-C6 fungal-type" evidence="7">
    <location>
        <begin position="22"/>
        <end position="55"/>
    </location>
</feature>
<keyword evidence="2" id="KW-0805">Transcription regulation</keyword>
<dbReference type="EMBL" id="ML732155">
    <property type="protein sequence ID" value="KAB8078760.1"/>
    <property type="molecule type" value="Genomic_DNA"/>
</dbReference>